<dbReference type="RefSeq" id="WP_353471252.1">
    <property type="nucleotide sequence ID" value="NZ_CP123384.1"/>
</dbReference>
<dbReference type="CDD" id="cd06170">
    <property type="entry name" value="LuxR_C_like"/>
    <property type="match status" value="1"/>
</dbReference>
<dbReference type="Pfam" id="PF03472">
    <property type="entry name" value="Autoind_bind"/>
    <property type="match status" value="1"/>
</dbReference>
<dbReference type="Pfam" id="PF00196">
    <property type="entry name" value="GerE"/>
    <property type="match status" value="1"/>
</dbReference>
<evidence type="ECO:0000256" key="2">
    <source>
        <dbReference type="ARBA" id="ARBA00023125"/>
    </source>
</evidence>
<dbReference type="InterPro" id="IPR005143">
    <property type="entry name" value="TF_LuxR_autoind-bd_dom"/>
</dbReference>
<dbReference type="InterPro" id="IPR016032">
    <property type="entry name" value="Sig_transdc_resp-reg_C-effctor"/>
</dbReference>
<dbReference type="AlphaFoldDB" id="A0AAU8AC01"/>
<dbReference type="GO" id="GO:0006355">
    <property type="term" value="P:regulation of DNA-templated transcription"/>
    <property type="evidence" value="ECO:0007669"/>
    <property type="project" value="InterPro"/>
</dbReference>
<dbReference type="Gene3D" id="1.10.10.10">
    <property type="entry name" value="Winged helix-like DNA-binding domain superfamily/Winged helix DNA-binding domain"/>
    <property type="match status" value="1"/>
</dbReference>
<dbReference type="InterPro" id="IPR000792">
    <property type="entry name" value="Tscrpt_reg_LuxR_C"/>
</dbReference>
<dbReference type="InterPro" id="IPR036388">
    <property type="entry name" value="WH-like_DNA-bd_sf"/>
</dbReference>
<name>A0AAU8AC01_9RHOB</name>
<reference evidence="5" key="1">
    <citation type="submission" date="2023-02" db="EMBL/GenBank/DDBJ databases">
        <title>Description and genomic characterization of Salipiger bruguierae sp. nov., isolated from the sediment of mangrove plant Bruguiera sexangula.</title>
        <authorList>
            <person name="Long M."/>
        </authorList>
    </citation>
    <scope>NUCLEOTIDE SEQUENCE</scope>
    <source>
        <strain evidence="5">H15</strain>
    </source>
</reference>
<evidence type="ECO:0000313" key="5">
    <source>
        <dbReference type="EMBL" id="XCC92423.1"/>
    </source>
</evidence>
<accession>A0AAU8AC01</accession>
<keyword evidence="2" id="KW-0238">DNA-binding</keyword>
<evidence type="ECO:0000256" key="3">
    <source>
        <dbReference type="ARBA" id="ARBA00023163"/>
    </source>
</evidence>
<dbReference type="SUPFAM" id="SSF75516">
    <property type="entry name" value="Pheromone-binding domain of LuxR-like quorum-sensing transcription factors"/>
    <property type="match status" value="1"/>
</dbReference>
<evidence type="ECO:0000256" key="1">
    <source>
        <dbReference type="ARBA" id="ARBA00023015"/>
    </source>
</evidence>
<dbReference type="EMBL" id="CP123384">
    <property type="protein sequence ID" value="XCC92423.1"/>
    <property type="molecule type" value="Genomic_DNA"/>
</dbReference>
<keyword evidence="1" id="KW-0805">Transcription regulation</keyword>
<dbReference type="GO" id="GO:0003677">
    <property type="term" value="F:DNA binding"/>
    <property type="evidence" value="ECO:0007669"/>
    <property type="project" value="UniProtKB-KW"/>
</dbReference>
<dbReference type="Gene3D" id="3.30.450.80">
    <property type="entry name" value="Transcription factor LuxR-like, autoinducer-binding domain"/>
    <property type="match status" value="1"/>
</dbReference>
<protein>
    <submittedName>
        <fullName evidence="5">Autoinducer binding domain-containing protein</fullName>
    </submittedName>
</protein>
<dbReference type="InterPro" id="IPR036693">
    <property type="entry name" value="TF_LuxR_autoind-bd_dom_sf"/>
</dbReference>
<keyword evidence="3" id="KW-0804">Transcription</keyword>
<feature type="domain" description="HTH luxR-type" evidence="4">
    <location>
        <begin position="177"/>
        <end position="242"/>
    </location>
</feature>
<organism evidence="5">
    <name type="scientific">Alloyangia sp. H15</name>
    <dbReference type="NCBI Taxonomy" id="3029062"/>
    <lineage>
        <taxon>Bacteria</taxon>
        <taxon>Pseudomonadati</taxon>
        <taxon>Pseudomonadota</taxon>
        <taxon>Alphaproteobacteria</taxon>
        <taxon>Rhodobacterales</taxon>
        <taxon>Roseobacteraceae</taxon>
        <taxon>Alloyangia</taxon>
    </lineage>
</organism>
<sequence length="269" mass="29504">MPELLQWFLAELEATRASEEVWRLLVRLGRRLELPCVDFVIASGPEGPQRALIQRASYDTGWLAALDPSLATGRWSYLRGHSAGHLTPIAVGIEFLDEYHPLPEGRVELLREAARHGLRAGFSIPLRQTAPPRFGQLSFAGDHGRREMLAIIHAHGWVLNVAALTGHQRFLGFYAQEFPDRQQITGKQRELLAMIGAGLKDKQIAERLGISVSAVRQRLQALCERTGKVSRAELAALAMSLGVLPDPLLPHGPAARAEAAKGAPGQSLF</sequence>
<evidence type="ECO:0000259" key="4">
    <source>
        <dbReference type="PROSITE" id="PS50043"/>
    </source>
</evidence>
<dbReference type="SUPFAM" id="SSF46894">
    <property type="entry name" value="C-terminal effector domain of the bipartite response regulators"/>
    <property type="match status" value="1"/>
</dbReference>
<proteinExistence type="predicted"/>
<dbReference type="SMART" id="SM00421">
    <property type="entry name" value="HTH_LUXR"/>
    <property type="match status" value="1"/>
</dbReference>
<gene>
    <name evidence="5" type="ORF">PVT71_07910</name>
</gene>
<dbReference type="PROSITE" id="PS50043">
    <property type="entry name" value="HTH_LUXR_2"/>
    <property type="match status" value="1"/>
</dbReference>